<dbReference type="InterPro" id="IPR030841">
    <property type="entry name" value="NTH1"/>
</dbReference>
<comment type="function">
    <text evidence="17 18">Bifunctional DNA N-glycosylase with associated apurinic/apyrimidinic (AP) lyase function that catalyzes the first step in base excision repair (BER), the primary repair pathway for the repair of oxidative DNA damage. The DNA N-glycosylase activity releases the damaged DNA base from DNA by cleaving the N-glycosidic bond, leaving an AP site. The AP lyase activity cleaves the phosphodiester bond 3' to the AP site by a beta-elimination. Primarily recognizes and repairs oxidative base damage of pyrimidines.</text>
</comment>
<dbReference type="GO" id="GO:0003677">
    <property type="term" value="F:DNA binding"/>
    <property type="evidence" value="ECO:0007669"/>
    <property type="project" value="UniProtKB-UniRule"/>
</dbReference>
<evidence type="ECO:0000256" key="8">
    <source>
        <dbReference type="ARBA" id="ARBA00022763"/>
    </source>
</evidence>
<reference evidence="20 21" key="1">
    <citation type="submission" date="2020-09" db="EMBL/GenBank/DDBJ databases">
        <title>De no assembly of potato wild relative species, Solanum commersonii.</title>
        <authorList>
            <person name="Cho K."/>
        </authorList>
    </citation>
    <scope>NUCLEOTIDE SEQUENCE [LARGE SCALE GENOMIC DNA]</scope>
    <source>
        <strain evidence="20">LZ3.2</strain>
        <tissue evidence="20">Leaf</tissue>
    </source>
</reference>
<dbReference type="OrthoDB" id="2099276at2759"/>
<evidence type="ECO:0000256" key="5">
    <source>
        <dbReference type="ARBA" id="ARBA00022485"/>
    </source>
</evidence>
<dbReference type="InterPro" id="IPR011257">
    <property type="entry name" value="DNA_glycosylase"/>
</dbReference>
<dbReference type="HAMAP" id="MF_03183">
    <property type="entry name" value="Endonuclease_III_Nth"/>
    <property type="match status" value="1"/>
</dbReference>
<dbReference type="CDD" id="cd00056">
    <property type="entry name" value="ENDO3c"/>
    <property type="match status" value="1"/>
</dbReference>
<keyword evidence="5" id="KW-0004">4Fe-4S</keyword>
<evidence type="ECO:0000313" key="21">
    <source>
        <dbReference type="Proteomes" id="UP000824120"/>
    </source>
</evidence>
<dbReference type="FunFam" id="1.10.340.30:FF:000005">
    <property type="entry name" value="Endonuclease III-like protein 1"/>
    <property type="match status" value="1"/>
</dbReference>
<dbReference type="PANTHER" id="PTHR43286:SF2">
    <property type="entry name" value="ENDONUCLEASE III HOMOLOG"/>
    <property type="match status" value="1"/>
</dbReference>
<gene>
    <name evidence="18" type="primary">NTH1</name>
    <name evidence="20" type="ORF">H5410_048410</name>
</gene>
<evidence type="ECO:0000256" key="12">
    <source>
        <dbReference type="ARBA" id="ARBA00023014"/>
    </source>
</evidence>
<evidence type="ECO:0000256" key="2">
    <source>
        <dbReference type="ARBA" id="ARBA00004595"/>
    </source>
</evidence>
<evidence type="ECO:0000256" key="10">
    <source>
        <dbReference type="ARBA" id="ARBA00022946"/>
    </source>
</evidence>
<comment type="caution">
    <text evidence="20">The sequence shown here is derived from an EMBL/GenBank/DDBJ whole genome shotgun (WGS) entry which is preliminary data.</text>
</comment>
<evidence type="ECO:0000259" key="19">
    <source>
        <dbReference type="PROSITE" id="PS51752"/>
    </source>
</evidence>
<dbReference type="SMART" id="SM00915">
    <property type="entry name" value="Jacalin"/>
    <property type="match status" value="1"/>
</dbReference>
<keyword evidence="12" id="KW-0411">Iron-sulfur</keyword>
<protein>
    <recommendedName>
        <fullName evidence="18">Endonuclease III homolog</fullName>
        <ecNumber evidence="18">3.2.2.-</ecNumber>
        <ecNumber evidence="18">4.2.99.18</ecNumber>
    </recommendedName>
    <alternativeName>
        <fullName evidence="18">Bifunctional DNA N-glycosylase/DNA-(apurinic or apyrimidinic site) lyase</fullName>
        <shortName evidence="18">DNA glycosylase/AP lyase</shortName>
    </alternativeName>
</protein>
<dbReference type="Gene3D" id="2.100.10.30">
    <property type="entry name" value="Jacalin-like lectin domain"/>
    <property type="match status" value="3"/>
</dbReference>
<evidence type="ECO:0000256" key="3">
    <source>
        <dbReference type="ARBA" id="ARBA00006568"/>
    </source>
</evidence>
<keyword evidence="10" id="KW-0809">Transit peptide</keyword>
<dbReference type="InterPro" id="IPR023170">
    <property type="entry name" value="HhH_base_excis_C"/>
</dbReference>
<evidence type="ECO:0000256" key="13">
    <source>
        <dbReference type="ARBA" id="ARBA00023204"/>
    </source>
</evidence>
<dbReference type="PROSITE" id="PS00764">
    <property type="entry name" value="ENDONUCLEASE_III_1"/>
    <property type="match status" value="1"/>
</dbReference>
<dbReference type="AlphaFoldDB" id="A0A9J5XLQ8"/>
<feature type="domain" description="Jacalin-type lectin" evidence="19">
    <location>
        <begin position="3"/>
        <end position="145"/>
    </location>
</feature>
<dbReference type="InterPro" id="IPR033734">
    <property type="entry name" value="Jacalin-like_lectin_dom_plant"/>
</dbReference>
<dbReference type="GO" id="GO:0005634">
    <property type="term" value="C:nucleus"/>
    <property type="evidence" value="ECO:0007669"/>
    <property type="project" value="InterPro"/>
</dbReference>
<keyword evidence="6" id="KW-0479">Metal-binding</keyword>
<dbReference type="EMBL" id="JACXVP010000009">
    <property type="protein sequence ID" value="KAG5587976.1"/>
    <property type="molecule type" value="Genomic_DNA"/>
</dbReference>
<comment type="caution">
    <text evidence="18">Lacks conserved residue(s) required for the propagation of feature annotation.</text>
</comment>
<evidence type="ECO:0000256" key="7">
    <source>
        <dbReference type="ARBA" id="ARBA00022734"/>
    </source>
</evidence>
<dbReference type="Proteomes" id="UP000824120">
    <property type="component" value="Chromosome 9"/>
</dbReference>
<dbReference type="EC" id="4.2.99.18" evidence="18"/>
<evidence type="ECO:0000256" key="18">
    <source>
        <dbReference type="HAMAP-Rule" id="MF_03183"/>
    </source>
</evidence>
<evidence type="ECO:0000313" key="20">
    <source>
        <dbReference type="EMBL" id="KAG5587976.1"/>
    </source>
</evidence>
<dbReference type="SUPFAM" id="SSF51101">
    <property type="entry name" value="Mannose-binding lectins"/>
    <property type="match status" value="1"/>
</dbReference>
<evidence type="ECO:0000256" key="11">
    <source>
        <dbReference type="ARBA" id="ARBA00023004"/>
    </source>
</evidence>
<sequence length="662" mass="73587">MEMIKVGPVGSLKGSIWEENGRGEVAGIFVSYAEDTIQSLQFLFYEDGNFVQSNKHGCANSANFSAVVLDYPSEFLTSLSGSYQNYGGLEAIKFNTNKGSYGPFGQPTSGANHFNFQLGNHSLFGGFHGTKSDYVVESIGIYVKSVVSSMINLKDLRTPLGGFYMPVPPKMSLSLLRHTANLSSLPFPIQFISFTAMPKTRRNPLLRNPGSEDDGVVPKNRVRKRRVEMIAKEVKTESPEKKLLRHPEIEDFANKSDNIYSQSIQPPANWERVIEGIRSMRLSEHAPVDSIDPDEGMTSLQPKERRFAVLVGSLLSSQTKGHVTHGKMPSESAEANQRLLENGLLSADTMDKADEATIKSLIYPVGFYTRKAQHLKQVAKICVSKYDGDIPSTVDELILLPGVGPKIAHLVMIMAWNKVEGICVDTHVHRVSNRLGWVSRPGTKQATRSPEETRVSLQQWLPKEEWVSINLLLVGFGQTICTPLRPRCAKCTISKFCPSAFKEISSPASTSKTRRPKKELNMDMVKVDPAKGKGQIGTLWDEKGQGQKHGVDGGEHFKSVVFDYPSEFLTSISGSFRSLRNDDRRDMDMIKVGPAGKQGRSATIWDEKGRREIAQIFISYDCNTVYSFHFLFYDEYGKLLSQKHGSEGADSSNLDSVAFDYP</sequence>
<dbReference type="InterPro" id="IPR004036">
    <property type="entry name" value="Endonuclease-III-like_CS2"/>
</dbReference>
<dbReference type="GO" id="GO:0140078">
    <property type="term" value="F:class I DNA-(apurinic or apyrimidinic site) endonuclease activity"/>
    <property type="evidence" value="ECO:0007669"/>
    <property type="project" value="UniProtKB-EC"/>
</dbReference>
<keyword evidence="21" id="KW-1185">Reference proteome</keyword>
<evidence type="ECO:0000256" key="6">
    <source>
        <dbReference type="ARBA" id="ARBA00022723"/>
    </source>
</evidence>
<dbReference type="Pfam" id="PF00633">
    <property type="entry name" value="HHH"/>
    <property type="match status" value="1"/>
</dbReference>
<dbReference type="EC" id="3.2.2.-" evidence="18"/>
<dbReference type="GO" id="GO:0006285">
    <property type="term" value="P:base-excision repair, AP site formation"/>
    <property type="evidence" value="ECO:0007669"/>
    <property type="project" value="UniProtKB-UniRule"/>
</dbReference>
<evidence type="ECO:0000256" key="9">
    <source>
        <dbReference type="ARBA" id="ARBA00022801"/>
    </source>
</evidence>
<evidence type="ECO:0000256" key="17">
    <source>
        <dbReference type="ARBA" id="ARBA00053205"/>
    </source>
</evidence>
<comment type="cofactor">
    <cofactor evidence="1">
        <name>[4Fe-4S] cluster</name>
        <dbReference type="ChEBI" id="CHEBI:49883"/>
    </cofactor>
</comment>
<evidence type="ECO:0000256" key="15">
    <source>
        <dbReference type="ARBA" id="ARBA00023295"/>
    </source>
</evidence>
<dbReference type="SMART" id="SM00478">
    <property type="entry name" value="ENDO3c"/>
    <property type="match status" value="1"/>
</dbReference>
<keyword evidence="11" id="KW-0408">Iron</keyword>
<keyword evidence="14 18" id="KW-0456">Lyase</keyword>
<dbReference type="CDD" id="cd09612">
    <property type="entry name" value="Jacalin"/>
    <property type="match status" value="1"/>
</dbReference>
<dbReference type="GO" id="GO:0000703">
    <property type="term" value="F:oxidized pyrimidine nucleobase lesion DNA N-glycosylase activity"/>
    <property type="evidence" value="ECO:0007669"/>
    <property type="project" value="UniProtKB-UniRule"/>
</dbReference>
<dbReference type="Gene3D" id="1.10.340.30">
    <property type="entry name" value="Hypothetical protein, domain 2"/>
    <property type="match status" value="1"/>
</dbReference>
<dbReference type="Pfam" id="PF00730">
    <property type="entry name" value="HhH-GPD"/>
    <property type="match status" value="1"/>
</dbReference>
<dbReference type="PROSITE" id="PS01155">
    <property type="entry name" value="ENDONUCLEASE_III_2"/>
    <property type="match status" value="1"/>
</dbReference>
<keyword evidence="9 18" id="KW-0378">Hydrolase</keyword>
<dbReference type="InterPro" id="IPR003265">
    <property type="entry name" value="HhH-GPD_domain"/>
</dbReference>
<proteinExistence type="inferred from homology"/>
<dbReference type="GO" id="GO:0051539">
    <property type="term" value="F:4 iron, 4 sulfur cluster binding"/>
    <property type="evidence" value="ECO:0007669"/>
    <property type="project" value="UniProtKB-KW"/>
</dbReference>
<dbReference type="GO" id="GO:0030246">
    <property type="term" value="F:carbohydrate binding"/>
    <property type="evidence" value="ECO:0007669"/>
    <property type="project" value="UniProtKB-KW"/>
</dbReference>
<dbReference type="FunFam" id="1.10.1670.10:FF:000003">
    <property type="entry name" value="Endonuclease III homolog"/>
    <property type="match status" value="1"/>
</dbReference>
<dbReference type="GO" id="GO:0006289">
    <property type="term" value="P:nucleotide-excision repair"/>
    <property type="evidence" value="ECO:0007669"/>
    <property type="project" value="TreeGrafter"/>
</dbReference>
<dbReference type="InterPro" id="IPR000445">
    <property type="entry name" value="HhH_motif"/>
</dbReference>
<keyword evidence="8 18" id="KW-0227">DNA damage</keyword>
<comment type="catalytic activity">
    <reaction evidence="16 18">
        <text>2'-deoxyribonucleotide-(2'-deoxyribose 5'-phosphate)-2'-deoxyribonucleotide-DNA = a 3'-end 2'-deoxyribonucleotide-(2,3-dehydro-2,3-deoxyribose 5'-phosphate)-DNA + a 5'-end 5'-phospho-2'-deoxyribonucleoside-DNA + H(+)</text>
        <dbReference type="Rhea" id="RHEA:66592"/>
        <dbReference type="Rhea" id="RHEA-COMP:13180"/>
        <dbReference type="Rhea" id="RHEA-COMP:16897"/>
        <dbReference type="Rhea" id="RHEA-COMP:17067"/>
        <dbReference type="ChEBI" id="CHEBI:15378"/>
        <dbReference type="ChEBI" id="CHEBI:136412"/>
        <dbReference type="ChEBI" id="CHEBI:157695"/>
        <dbReference type="ChEBI" id="CHEBI:167181"/>
        <dbReference type="EC" id="4.2.99.18"/>
    </reaction>
</comment>
<dbReference type="PANTHER" id="PTHR43286">
    <property type="entry name" value="ENDONUCLEASE III-LIKE PROTEIN 1"/>
    <property type="match status" value="1"/>
</dbReference>
<dbReference type="InterPro" id="IPR004035">
    <property type="entry name" value="Endouclease-III_FeS-bd_BS"/>
</dbReference>
<evidence type="ECO:0000256" key="1">
    <source>
        <dbReference type="ARBA" id="ARBA00001966"/>
    </source>
</evidence>
<dbReference type="SUPFAM" id="SSF48150">
    <property type="entry name" value="DNA-glycosylase"/>
    <property type="match status" value="1"/>
</dbReference>
<dbReference type="SMART" id="SM00525">
    <property type="entry name" value="FES"/>
    <property type="match status" value="1"/>
</dbReference>
<comment type="similarity">
    <text evidence="3">Belongs to the jacalin lectin family.</text>
</comment>
<keyword evidence="13 18" id="KW-0234">DNA repair</keyword>
<organism evidence="20 21">
    <name type="scientific">Solanum commersonii</name>
    <name type="common">Commerson's wild potato</name>
    <name type="synonym">Commerson's nightshade</name>
    <dbReference type="NCBI Taxonomy" id="4109"/>
    <lineage>
        <taxon>Eukaryota</taxon>
        <taxon>Viridiplantae</taxon>
        <taxon>Streptophyta</taxon>
        <taxon>Embryophyta</taxon>
        <taxon>Tracheophyta</taxon>
        <taxon>Spermatophyta</taxon>
        <taxon>Magnoliopsida</taxon>
        <taxon>eudicotyledons</taxon>
        <taxon>Gunneridae</taxon>
        <taxon>Pentapetalae</taxon>
        <taxon>asterids</taxon>
        <taxon>lamiids</taxon>
        <taxon>Solanales</taxon>
        <taxon>Solanaceae</taxon>
        <taxon>Solanoideae</taxon>
        <taxon>Solaneae</taxon>
        <taxon>Solanum</taxon>
    </lineage>
</organism>
<comment type="subcellular location">
    <subcellularLocation>
        <location evidence="2">Plastid</location>
        <location evidence="2">Chloroplast stroma</location>
        <location evidence="2">Chloroplast nucleoid</location>
    </subcellularLocation>
</comment>
<dbReference type="Gene3D" id="1.10.1670.10">
    <property type="entry name" value="Helix-hairpin-Helix base-excision DNA repair enzymes (C-terminal)"/>
    <property type="match status" value="1"/>
</dbReference>
<dbReference type="InterPro" id="IPR036404">
    <property type="entry name" value="Jacalin-like_lectin_dom_sf"/>
</dbReference>
<keyword evidence="7" id="KW-0430">Lectin</keyword>
<accession>A0A9J5XLQ8</accession>
<dbReference type="InterPro" id="IPR001229">
    <property type="entry name" value="Jacalin-like_lectin_dom"/>
</dbReference>
<dbReference type="GO" id="GO:0042644">
    <property type="term" value="C:chloroplast nucleoid"/>
    <property type="evidence" value="ECO:0007669"/>
    <property type="project" value="UniProtKB-SubCell"/>
</dbReference>
<keyword evidence="15 18" id="KW-0326">Glycosidase</keyword>
<evidence type="ECO:0000256" key="14">
    <source>
        <dbReference type="ARBA" id="ARBA00023239"/>
    </source>
</evidence>
<comment type="similarity">
    <text evidence="4 18">Belongs to the Nth/MutY family.</text>
</comment>
<evidence type="ECO:0000256" key="4">
    <source>
        <dbReference type="ARBA" id="ARBA00008343"/>
    </source>
</evidence>
<evidence type="ECO:0000256" key="16">
    <source>
        <dbReference type="ARBA" id="ARBA00044632"/>
    </source>
</evidence>
<dbReference type="GO" id="GO:0046872">
    <property type="term" value="F:metal ion binding"/>
    <property type="evidence" value="ECO:0007669"/>
    <property type="project" value="UniProtKB-KW"/>
</dbReference>
<dbReference type="PROSITE" id="PS51752">
    <property type="entry name" value="JACALIN_LECTIN"/>
    <property type="match status" value="1"/>
</dbReference>
<dbReference type="Pfam" id="PF01419">
    <property type="entry name" value="Jacalin"/>
    <property type="match status" value="1"/>
</dbReference>
<name>A0A9J5XLQ8_SOLCO</name>
<dbReference type="InterPro" id="IPR003651">
    <property type="entry name" value="Endonuclease3_FeS-loop_motif"/>
</dbReference>